<name>A0ABP9MHE3_9FLAO</name>
<dbReference type="RefSeq" id="WP_345205788.1">
    <property type="nucleotide sequence ID" value="NZ_BAABHX010000005.1"/>
</dbReference>
<gene>
    <name evidence="1" type="ORF">GCM10023210_30210</name>
</gene>
<sequence length="83" mass="9170">MEWCVSTTIFSEKPVGVVTASANGEKGHEELLLILKTLGAKVDDHQLLIKGIKGKFDKNGSIENDTFTEISKFITNFEKSIDN</sequence>
<dbReference type="InterPro" id="IPR029039">
    <property type="entry name" value="Flavoprotein-like_sf"/>
</dbReference>
<keyword evidence="2" id="KW-1185">Reference proteome</keyword>
<comment type="caution">
    <text evidence="1">The sequence shown here is derived from an EMBL/GenBank/DDBJ whole genome shotgun (WGS) entry which is preliminary data.</text>
</comment>
<organism evidence="1 2">
    <name type="scientific">Chryseobacterium ginsengisoli</name>
    <dbReference type="NCBI Taxonomy" id="363853"/>
    <lineage>
        <taxon>Bacteria</taxon>
        <taxon>Pseudomonadati</taxon>
        <taxon>Bacteroidota</taxon>
        <taxon>Flavobacteriia</taxon>
        <taxon>Flavobacteriales</taxon>
        <taxon>Weeksellaceae</taxon>
        <taxon>Chryseobacterium group</taxon>
        <taxon>Chryseobacterium</taxon>
    </lineage>
</organism>
<dbReference type="Proteomes" id="UP001500353">
    <property type="component" value="Unassembled WGS sequence"/>
</dbReference>
<protein>
    <submittedName>
        <fullName evidence="1">Uncharacterized protein</fullName>
    </submittedName>
</protein>
<evidence type="ECO:0000313" key="2">
    <source>
        <dbReference type="Proteomes" id="UP001500353"/>
    </source>
</evidence>
<dbReference type="EMBL" id="BAABHX010000005">
    <property type="protein sequence ID" value="GAA5096439.1"/>
    <property type="molecule type" value="Genomic_DNA"/>
</dbReference>
<proteinExistence type="predicted"/>
<reference evidence="2" key="1">
    <citation type="journal article" date="2019" name="Int. J. Syst. Evol. Microbiol.">
        <title>The Global Catalogue of Microorganisms (GCM) 10K type strain sequencing project: providing services to taxonomists for standard genome sequencing and annotation.</title>
        <authorList>
            <consortium name="The Broad Institute Genomics Platform"/>
            <consortium name="The Broad Institute Genome Sequencing Center for Infectious Disease"/>
            <person name="Wu L."/>
            <person name="Ma J."/>
        </authorList>
    </citation>
    <scope>NUCLEOTIDE SEQUENCE [LARGE SCALE GENOMIC DNA]</scope>
    <source>
        <strain evidence="2">JCM 18019</strain>
    </source>
</reference>
<dbReference type="Gene3D" id="3.40.50.360">
    <property type="match status" value="1"/>
</dbReference>
<evidence type="ECO:0000313" key="1">
    <source>
        <dbReference type="EMBL" id="GAA5096439.1"/>
    </source>
</evidence>
<accession>A0ABP9MHE3</accession>